<keyword evidence="1" id="KW-1185">Reference proteome</keyword>
<dbReference type="PANTHER" id="PTHR46148">
    <property type="entry name" value="CHROMO DOMAIN-CONTAINING PROTEIN"/>
    <property type="match status" value="1"/>
</dbReference>
<protein>
    <recommendedName>
        <fullName evidence="3">DNA/RNA polymerases superfamily protein</fullName>
    </recommendedName>
</protein>
<dbReference type="AlphaFoldDB" id="A0A1U8IEU0"/>
<gene>
    <name evidence="2" type="primary">LOC107895890</name>
</gene>
<dbReference type="GeneID" id="107895890"/>
<reference evidence="2" key="2">
    <citation type="submission" date="2025-08" db="UniProtKB">
        <authorList>
            <consortium name="RefSeq"/>
        </authorList>
    </citation>
    <scope>IDENTIFICATION</scope>
</reference>
<evidence type="ECO:0008006" key="3">
    <source>
        <dbReference type="Google" id="ProtNLM"/>
    </source>
</evidence>
<dbReference type="PaxDb" id="3635-A0A1U8IEU0"/>
<dbReference type="PANTHER" id="PTHR46148:SF44">
    <property type="entry name" value="GAG-POL POLYPROTEIN"/>
    <property type="match status" value="1"/>
</dbReference>
<dbReference type="SUPFAM" id="SSF54160">
    <property type="entry name" value="Chromo domain-like"/>
    <property type="match status" value="1"/>
</dbReference>
<proteinExistence type="predicted"/>
<name>A0A1U8IEU0_GOSHI</name>
<sequence>MDFVSRLPLTPTKKDSVWVIVGYSLQKLVKLYVSEIVRVHGVRLIRDHLKVASDGQKSYVDLKSREIEYSMGDFMFLKVSRSELPPKLDQIHDMFHVSMLRHYHSDPTHVVPIEEIEVRLDLIFEEEPVQVLDREVKVLRRKSIPLAKVLWRNHSSKQVTWEPEDAM</sequence>
<reference evidence="1" key="1">
    <citation type="journal article" date="2020" name="Nat. Genet.">
        <title>Genomic diversifications of five Gossypium allopolyploid species and their impact on cotton improvement.</title>
        <authorList>
            <person name="Chen Z.J."/>
            <person name="Sreedasyam A."/>
            <person name="Ando A."/>
            <person name="Song Q."/>
            <person name="De Santiago L.M."/>
            <person name="Hulse-Kemp A.M."/>
            <person name="Ding M."/>
            <person name="Ye W."/>
            <person name="Kirkbride R.C."/>
            <person name="Jenkins J."/>
            <person name="Plott C."/>
            <person name="Lovell J."/>
            <person name="Lin Y.M."/>
            <person name="Vaughn R."/>
            <person name="Liu B."/>
            <person name="Simpson S."/>
            <person name="Scheffler B.E."/>
            <person name="Wen L."/>
            <person name="Saski C.A."/>
            <person name="Grover C.E."/>
            <person name="Hu G."/>
            <person name="Conover J.L."/>
            <person name="Carlson J.W."/>
            <person name="Shu S."/>
            <person name="Boston L.B."/>
            <person name="Williams M."/>
            <person name="Peterson D.G."/>
            <person name="McGee K."/>
            <person name="Jones D.C."/>
            <person name="Wendel J.F."/>
            <person name="Stelly D.M."/>
            <person name="Grimwood J."/>
            <person name="Schmutz J."/>
        </authorList>
    </citation>
    <scope>NUCLEOTIDE SEQUENCE [LARGE SCALE GENOMIC DNA]</scope>
    <source>
        <strain evidence="1">cv. TM-1</strain>
    </source>
</reference>
<accession>A0A1U8IEU0</accession>
<dbReference type="InterPro" id="IPR016197">
    <property type="entry name" value="Chromo-like_dom_sf"/>
</dbReference>
<evidence type="ECO:0000313" key="1">
    <source>
        <dbReference type="Proteomes" id="UP000818029"/>
    </source>
</evidence>
<evidence type="ECO:0000313" key="2">
    <source>
        <dbReference type="RefSeq" id="XP_016676592.1"/>
    </source>
</evidence>
<dbReference type="RefSeq" id="XP_016676592.1">
    <property type="nucleotide sequence ID" value="XM_016821103.1"/>
</dbReference>
<dbReference type="Proteomes" id="UP000818029">
    <property type="component" value="Chromosome A10"/>
</dbReference>
<dbReference type="KEGG" id="ghi:107895890"/>
<organism evidence="1 2">
    <name type="scientific">Gossypium hirsutum</name>
    <name type="common">Upland cotton</name>
    <name type="synonym">Gossypium mexicanum</name>
    <dbReference type="NCBI Taxonomy" id="3635"/>
    <lineage>
        <taxon>Eukaryota</taxon>
        <taxon>Viridiplantae</taxon>
        <taxon>Streptophyta</taxon>
        <taxon>Embryophyta</taxon>
        <taxon>Tracheophyta</taxon>
        <taxon>Spermatophyta</taxon>
        <taxon>Magnoliopsida</taxon>
        <taxon>eudicotyledons</taxon>
        <taxon>Gunneridae</taxon>
        <taxon>Pentapetalae</taxon>
        <taxon>rosids</taxon>
        <taxon>malvids</taxon>
        <taxon>Malvales</taxon>
        <taxon>Malvaceae</taxon>
        <taxon>Malvoideae</taxon>
        <taxon>Gossypium</taxon>
    </lineage>
</organism>